<organism evidence="2 3">
    <name type="scientific">Aromatoleum aromaticum (strain DSM 19018 / LMG 30748 / EbN1)</name>
    <name type="common">Azoarcus sp. (strain EbN1)</name>
    <dbReference type="NCBI Taxonomy" id="76114"/>
    <lineage>
        <taxon>Bacteria</taxon>
        <taxon>Pseudomonadati</taxon>
        <taxon>Pseudomonadota</taxon>
        <taxon>Betaproteobacteria</taxon>
        <taxon>Rhodocyclales</taxon>
        <taxon>Rhodocyclaceae</taxon>
        <taxon>Aromatoleum</taxon>
    </lineage>
</organism>
<dbReference type="Proteomes" id="UP000006552">
    <property type="component" value="Plasmid 1"/>
</dbReference>
<feature type="chain" id="PRO_5004260600" evidence="1">
    <location>
        <begin position="27"/>
        <end position="195"/>
    </location>
</feature>
<dbReference type="HOGENOM" id="CLU_1473726_0_0_4"/>
<keyword evidence="3" id="KW-1185">Reference proteome</keyword>
<dbReference type="EMBL" id="CR555307">
    <property type="protein sequence ID" value="CAI10514.1"/>
    <property type="molecule type" value="Genomic_DNA"/>
</dbReference>
<feature type="signal peptide" evidence="1">
    <location>
        <begin position="1"/>
        <end position="26"/>
    </location>
</feature>
<evidence type="ECO:0000313" key="2">
    <source>
        <dbReference type="EMBL" id="CAI10514.1"/>
    </source>
</evidence>
<accession>Q5NWQ0</accession>
<reference evidence="2 3" key="1">
    <citation type="journal article" date="2005" name="Arch. Microbiol.">
        <title>The genome sequence of an anaerobic aromatic-degrading denitrifying bacterium, strain EbN1.</title>
        <authorList>
            <person name="Rabus R."/>
            <person name="Kube M."/>
            <person name="Heider J."/>
            <person name="Beck A."/>
            <person name="Heitmann K."/>
            <person name="Widdel F."/>
            <person name="Reinhardt R."/>
        </authorList>
    </citation>
    <scope>NUCLEOTIDE SEQUENCE [LARGE SCALE GENOMIC DNA]</scope>
    <source>
        <strain evidence="2 3">EbN1</strain>
        <plasmid evidence="3">Plasmid pAzo1</plasmid>
    </source>
</reference>
<gene>
    <name evidence="2" type="ORF">p1B357</name>
</gene>
<keyword evidence="2" id="KW-0614">Plasmid</keyword>
<evidence type="ECO:0000256" key="1">
    <source>
        <dbReference type="SAM" id="SignalP"/>
    </source>
</evidence>
<dbReference type="AlphaFoldDB" id="Q5NWQ0"/>
<evidence type="ECO:0000313" key="3">
    <source>
        <dbReference type="Proteomes" id="UP000006552"/>
    </source>
</evidence>
<keyword evidence="1" id="KW-0732">Signal</keyword>
<dbReference type="InterPro" id="IPR035992">
    <property type="entry name" value="Ricin_B-like_lectins"/>
</dbReference>
<dbReference type="SUPFAM" id="SSF50370">
    <property type="entry name" value="Ricin B-like lectins"/>
    <property type="match status" value="1"/>
</dbReference>
<dbReference type="PROSITE" id="PS50231">
    <property type="entry name" value="RICIN_B_LECTIN"/>
    <property type="match status" value="1"/>
</dbReference>
<proteinExistence type="predicted"/>
<dbReference type="CDD" id="cd00161">
    <property type="entry name" value="beta-trefoil_Ricin-like"/>
    <property type="match status" value="1"/>
</dbReference>
<dbReference type="Gene3D" id="2.80.10.50">
    <property type="match status" value="1"/>
</dbReference>
<sequence>MRLSAFCSLGRMAVVAACFAPLTAFSDTPAVGHFKLKNSLDRPVDGYCIDVVGSGRYIRFDMPLTAHNCKGPQLYQDEAVILEGGKIKFPAYGACATVAGINGRALPGAALVPRQCGERSPFLEAESLQRFTFHPDGRVELSGSGLCMTVSDQSDSTFEPTHRWRPLYMARCSEVDPTRSQWEFVEYIPRSGVDG</sequence>
<protein>
    <submittedName>
        <fullName evidence="2">Uncharacterized protein</fullName>
    </submittedName>
</protein>
<name>Q5NWQ0_AROAE</name>
<dbReference type="KEGG" id="eba:p1B357"/>
<dbReference type="RefSeq" id="WP_011254665.1">
    <property type="nucleotide sequence ID" value="NC_006823.1"/>
</dbReference>
<geneLocation type="plasmid" evidence="3">
    <name>pAzo1</name>
</geneLocation>